<dbReference type="AlphaFoldDB" id="A0A9D6V853"/>
<protein>
    <recommendedName>
        <fullName evidence="3">DUF4177 domain-containing protein</fullName>
    </recommendedName>
</protein>
<name>A0A9D6V853_9BACT</name>
<gene>
    <name evidence="1" type="ORF">HY912_23635</name>
</gene>
<evidence type="ECO:0000313" key="1">
    <source>
        <dbReference type="EMBL" id="MBI5252498.1"/>
    </source>
</evidence>
<proteinExistence type="predicted"/>
<evidence type="ECO:0000313" key="2">
    <source>
        <dbReference type="Proteomes" id="UP000807825"/>
    </source>
</evidence>
<accession>A0A9D6V853</accession>
<organism evidence="1 2">
    <name type="scientific">Desulfomonile tiedjei</name>
    <dbReference type="NCBI Taxonomy" id="2358"/>
    <lineage>
        <taxon>Bacteria</taxon>
        <taxon>Pseudomonadati</taxon>
        <taxon>Thermodesulfobacteriota</taxon>
        <taxon>Desulfomonilia</taxon>
        <taxon>Desulfomonilales</taxon>
        <taxon>Desulfomonilaceae</taxon>
        <taxon>Desulfomonile</taxon>
    </lineage>
</organism>
<dbReference type="Proteomes" id="UP000807825">
    <property type="component" value="Unassembled WGS sequence"/>
</dbReference>
<dbReference type="EMBL" id="JACRDE010000615">
    <property type="protein sequence ID" value="MBI5252498.1"/>
    <property type="molecule type" value="Genomic_DNA"/>
</dbReference>
<reference evidence="1" key="1">
    <citation type="submission" date="2020-07" db="EMBL/GenBank/DDBJ databases">
        <title>Huge and variable diversity of episymbiotic CPR bacteria and DPANN archaea in groundwater ecosystems.</title>
        <authorList>
            <person name="He C.Y."/>
            <person name="Keren R."/>
            <person name="Whittaker M."/>
            <person name="Farag I.F."/>
            <person name="Doudna J."/>
            <person name="Cate J.H.D."/>
            <person name="Banfield J.F."/>
        </authorList>
    </citation>
    <scope>NUCLEOTIDE SEQUENCE</scope>
    <source>
        <strain evidence="1">NC_groundwater_1664_Pr3_B-0.1um_52_9</strain>
    </source>
</reference>
<evidence type="ECO:0008006" key="3">
    <source>
        <dbReference type="Google" id="ProtNLM"/>
    </source>
</evidence>
<comment type="caution">
    <text evidence="1">The sequence shown here is derived from an EMBL/GenBank/DDBJ whole genome shotgun (WGS) entry which is preliminary data.</text>
</comment>
<sequence>MDNFEYRITMHAADTFTRVTYFCSEQGDCSVHEIPKEEPDFLVDILNDYGLEGWELVQLVFGKDGVMACWKRRIPVSAP</sequence>